<keyword evidence="5" id="KW-0067">ATP-binding</keyword>
<dbReference type="PANTHER" id="PTHR10890">
    <property type="entry name" value="CYSTEINYL-TRNA SYNTHETASE"/>
    <property type="match status" value="1"/>
</dbReference>
<comment type="subcellular location">
    <subcellularLocation>
        <location evidence="1">Cytoplasm</location>
    </subcellularLocation>
</comment>
<dbReference type="GO" id="GO:0006423">
    <property type="term" value="P:cysteinyl-tRNA aminoacylation"/>
    <property type="evidence" value="ECO:0007669"/>
    <property type="project" value="InterPro"/>
</dbReference>
<dbReference type="SUPFAM" id="SSF47323">
    <property type="entry name" value="Anticodon-binding domain of a subclass of class I aminoacyl-tRNA synthetases"/>
    <property type="match status" value="1"/>
</dbReference>
<dbReference type="InterPro" id="IPR009080">
    <property type="entry name" value="tRNAsynth_Ia_anticodon-bd"/>
</dbReference>
<sequence>LLIEDLLKQYSNEAVKFALLSTGYRGDINITDSLFPEAEAHLRRFYELIARAEEAFPDEKGGEESIDKRFDEAMSDDFNTALALSDLFGYFKEVSRLLAEHDPRARRIVNQIRATYSLLGLFKKDAKEYLAAYGEKQEEVPEEVKAVAEERKAARANKDWAKSDELREKLKALGYAVKDSKDGYTLTKL</sequence>
<dbReference type="EMBL" id="DXAJ01000105">
    <property type="protein sequence ID" value="HJA03124.1"/>
    <property type="molecule type" value="Genomic_DNA"/>
</dbReference>
<feature type="non-terminal residue" evidence="7">
    <location>
        <position position="1"/>
    </location>
</feature>
<gene>
    <name evidence="7" type="ORF">H9797_07110</name>
</gene>
<dbReference type="InterPro" id="IPR024909">
    <property type="entry name" value="Cys-tRNA/MSH_ligase"/>
</dbReference>
<evidence type="ECO:0000256" key="3">
    <source>
        <dbReference type="ARBA" id="ARBA00022598"/>
    </source>
</evidence>
<evidence type="ECO:0000259" key="6">
    <source>
        <dbReference type="SMART" id="SM00840"/>
    </source>
</evidence>
<evidence type="ECO:0000256" key="1">
    <source>
        <dbReference type="ARBA" id="ARBA00004496"/>
    </source>
</evidence>
<comment type="caution">
    <text evidence="7">The sequence shown here is derived from an EMBL/GenBank/DDBJ whole genome shotgun (WGS) entry which is preliminary data.</text>
</comment>
<dbReference type="GO" id="GO:0004817">
    <property type="term" value="F:cysteine-tRNA ligase activity"/>
    <property type="evidence" value="ECO:0007669"/>
    <property type="project" value="InterPro"/>
</dbReference>
<organism evidence="7 8">
    <name type="scientific">Candidatus Gallimonas gallistercoris</name>
    <dbReference type="NCBI Taxonomy" id="2838602"/>
    <lineage>
        <taxon>Bacteria</taxon>
        <taxon>Bacillati</taxon>
        <taxon>Bacillota</taxon>
        <taxon>Clostridia</taxon>
        <taxon>Candidatus Gallimonas</taxon>
    </lineage>
</organism>
<name>A0A9D2H3J3_9FIRM</name>
<reference evidence="7" key="2">
    <citation type="submission" date="2021-04" db="EMBL/GenBank/DDBJ databases">
        <authorList>
            <person name="Gilroy R."/>
        </authorList>
    </citation>
    <scope>NUCLEOTIDE SEQUENCE</scope>
    <source>
        <strain evidence="7">CHK156-179</strain>
    </source>
</reference>
<evidence type="ECO:0000256" key="2">
    <source>
        <dbReference type="ARBA" id="ARBA00014738"/>
    </source>
</evidence>
<keyword evidence="4" id="KW-0547">Nucleotide-binding</keyword>
<dbReference type="Pfam" id="PF09190">
    <property type="entry name" value="DALR_2"/>
    <property type="match status" value="1"/>
</dbReference>
<dbReference type="SMART" id="SM00840">
    <property type="entry name" value="DALR_2"/>
    <property type="match status" value="1"/>
</dbReference>
<proteinExistence type="predicted"/>
<protein>
    <recommendedName>
        <fullName evidence="2">Cysteine--tRNA ligase</fullName>
    </recommendedName>
</protein>
<dbReference type="Proteomes" id="UP000824221">
    <property type="component" value="Unassembled WGS sequence"/>
</dbReference>
<accession>A0A9D2H3J3</accession>
<dbReference type="GO" id="GO:0005524">
    <property type="term" value="F:ATP binding"/>
    <property type="evidence" value="ECO:0007669"/>
    <property type="project" value="UniProtKB-KW"/>
</dbReference>
<dbReference type="InterPro" id="IPR015273">
    <property type="entry name" value="Cys-tRNA-synt_Ia_DALR"/>
</dbReference>
<evidence type="ECO:0000256" key="4">
    <source>
        <dbReference type="ARBA" id="ARBA00022741"/>
    </source>
</evidence>
<dbReference type="Pfam" id="PF23493">
    <property type="entry name" value="CysS_C"/>
    <property type="match status" value="1"/>
</dbReference>
<feature type="domain" description="Cysteinyl-tRNA synthetase class Ia DALR" evidence="6">
    <location>
        <begin position="69"/>
        <end position="130"/>
    </location>
</feature>
<evidence type="ECO:0000313" key="8">
    <source>
        <dbReference type="Proteomes" id="UP000824221"/>
    </source>
</evidence>
<dbReference type="PANTHER" id="PTHR10890:SF3">
    <property type="entry name" value="CYSTEINE--TRNA LIGASE, CYTOPLASMIC"/>
    <property type="match status" value="1"/>
</dbReference>
<keyword evidence="3" id="KW-0436">Ligase</keyword>
<dbReference type="GO" id="GO:0005829">
    <property type="term" value="C:cytosol"/>
    <property type="evidence" value="ECO:0007669"/>
    <property type="project" value="TreeGrafter"/>
</dbReference>
<dbReference type="AlphaFoldDB" id="A0A9D2H3J3"/>
<reference evidence="7" key="1">
    <citation type="journal article" date="2021" name="PeerJ">
        <title>Extensive microbial diversity within the chicken gut microbiome revealed by metagenomics and culture.</title>
        <authorList>
            <person name="Gilroy R."/>
            <person name="Ravi A."/>
            <person name="Getino M."/>
            <person name="Pursley I."/>
            <person name="Horton D.L."/>
            <person name="Alikhan N.F."/>
            <person name="Baker D."/>
            <person name="Gharbi K."/>
            <person name="Hall N."/>
            <person name="Watson M."/>
            <person name="Adriaenssens E.M."/>
            <person name="Foster-Nyarko E."/>
            <person name="Jarju S."/>
            <person name="Secka A."/>
            <person name="Antonio M."/>
            <person name="Oren A."/>
            <person name="Chaudhuri R.R."/>
            <person name="La Ragione R."/>
            <person name="Hildebrand F."/>
            <person name="Pallen M.J."/>
        </authorList>
    </citation>
    <scope>NUCLEOTIDE SEQUENCE</scope>
    <source>
        <strain evidence="7">CHK156-179</strain>
    </source>
</reference>
<evidence type="ECO:0000313" key="7">
    <source>
        <dbReference type="EMBL" id="HJA03124.1"/>
    </source>
</evidence>
<dbReference type="InterPro" id="IPR056411">
    <property type="entry name" value="CysS_C"/>
</dbReference>
<evidence type="ECO:0000256" key="5">
    <source>
        <dbReference type="ARBA" id="ARBA00022840"/>
    </source>
</evidence>
<dbReference type="Gene3D" id="1.20.120.1910">
    <property type="entry name" value="Cysteine-tRNA ligase, C-terminal anti-codon recognition domain"/>
    <property type="match status" value="1"/>
</dbReference>